<evidence type="ECO:0000313" key="8">
    <source>
        <dbReference type="EMBL" id="MDA0138064.1"/>
    </source>
</evidence>
<feature type="transmembrane region" description="Helical" evidence="6">
    <location>
        <begin position="292"/>
        <end position="311"/>
    </location>
</feature>
<dbReference type="PROSITE" id="PS50850">
    <property type="entry name" value="MFS"/>
    <property type="match status" value="1"/>
</dbReference>
<keyword evidence="9" id="KW-1185">Reference proteome</keyword>
<evidence type="ECO:0000256" key="6">
    <source>
        <dbReference type="SAM" id="Phobius"/>
    </source>
</evidence>
<evidence type="ECO:0000256" key="5">
    <source>
        <dbReference type="ARBA" id="ARBA00023136"/>
    </source>
</evidence>
<dbReference type="PANTHER" id="PTHR23511">
    <property type="entry name" value="SYNAPTIC VESICLE GLYCOPROTEIN 2"/>
    <property type="match status" value="1"/>
</dbReference>
<evidence type="ECO:0000256" key="2">
    <source>
        <dbReference type="ARBA" id="ARBA00022448"/>
    </source>
</evidence>
<keyword evidence="2" id="KW-0813">Transport</keyword>
<feature type="domain" description="Major facilitator superfamily (MFS) profile" evidence="7">
    <location>
        <begin position="22"/>
        <end position="430"/>
    </location>
</feature>
<feature type="transmembrane region" description="Helical" evidence="6">
    <location>
        <begin position="113"/>
        <end position="134"/>
    </location>
</feature>
<evidence type="ECO:0000259" key="7">
    <source>
        <dbReference type="PROSITE" id="PS50850"/>
    </source>
</evidence>
<dbReference type="CDD" id="cd17316">
    <property type="entry name" value="MFS_SV2_like"/>
    <property type="match status" value="1"/>
</dbReference>
<evidence type="ECO:0000256" key="3">
    <source>
        <dbReference type="ARBA" id="ARBA00022692"/>
    </source>
</evidence>
<evidence type="ECO:0000256" key="1">
    <source>
        <dbReference type="ARBA" id="ARBA00004651"/>
    </source>
</evidence>
<sequence length="435" mass="46264">MGSAGVEEVVDRIGFGRFQRRLLLACGVTWAADAAELLAIGFALPGVREDFGLDATEAGYVAAAAFVGMLLGATFWGTIADRIGRRRGFQLTVLVFAVFGTASAFAPSAEWLIAARLAAGFGLGGALPLDFSLMSEFLPRRNRGRYLVLLESFWAIGTLAVAIAAYLLVPDHGWRPLLALSGIAAFLVLWIRSRVPESPRYLVAAGRPEEARDVLARVARENGVAFEVPPLEAPAPTASVGVSALFVPALRRATFVHWGCWLLIGLAYYGLFVYLPTIFVERGFSFVRSYEYSVILALAQVPGYLTAAWLVERWGRRPTLVVFLAASGVFTLLFAVVDSTFAIVAAACLMSFFALGAWAALYAFTPESYPTLVRTTGMGWASAMARIAATAVTLLGATIIAGSLGGALAIFGTAFLLAAAVASFGAETRGRPLQA</sequence>
<feature type="transmembrane region" description="Helical" evidence="6">
    <location>
        <begin position="146"/>
        <end position="168"/>
    </location>
</feature>
<accession>A0ABT4RHN4</accession>
<feature type="transmembrane region" description="Helical" evidence="6">
    <location>
        <begin position="407"/>
        <end position="426"/>
    </location>
</feature>
<organism evidence="8 9">
    <name type="scientific">Solirubrobacter deserti</name>
    <dbReference type="NCBI Taxonomy" id="2282478"/>
    <lineage>
        <taxon>Bacteria</taxon>
        <taxon>Bacillati</taxon>
        <taxon>Actinomycetota</taxon>
        <taxon>Thermoleophilia</taxon>
        <taxon>Solirubrobacterales</taxon>
        <taxon>Solirubrobacteraceae</taxon>
        <taxon>Solirubrobacter</taxon>
    </lineage>
</organism>
<protein>
    <submittedName>
        <fullName evidence="8">MFS transporter</fullName>
    </submittedName>
</protein>
<evidence type="ECO:0000313" key="9">
    <source>
        <dbReference type="Proteomes" id="UP001147700"/>
    </source>
</evidence>
<dbReference type="InterPro" id="IPR005828">
    <property type="entry name" value="MFS_sugar_transport-like"/>
</dbReference>
<keyword evidence="5 6" id="KW-0472">Membrane</keyword>
<feature type="transmembrane region" description="Helical" evidence="6">
    <location>
        <begin position="377"/>
        <end position="401"/>
    </location>
</feature>
<dbReference type="Gene3D" id="1.20.1250.20">
    <property type="entry name" value="MFS general substrate transporter like domains"/>
    <property type="match status" value="1"/>
</dbReference>
<proteinExistence type="predicted"/>
<feature type="transmembrane region" description="Helical" evidence="6">
    <location>
        <begin position="88"/>
        <end position="107"/>
    </location>
</feature>
<feature type="transmembrane region" description="Helical" evidence="6">
    <location>
        <begin position="318"/>
        <end position="337"/>
    </location>
</feature>
<comment type="subcellular location">
    <subcellularLocation>
        <location evidence="1">Cell membrane</location>
        <topology evidence="1">Multi-pass membrane protein</topology>
    </subcellularLocation>
</comment>
<dbReference type="PANTHER" id="PTHR23511:SF34">
    <property type="entry name" value="SYNAPTIC VESICLE GLYCOPROTEIN 2"/>
    <property type="match status" value="1"/>
</dbReference>
<gene>
    <name evidence="8" type="ORF">OJ962_11170</name>
</gene>
<feature type="transmembrane region" description="Helical" evidence="6">
    <location>
        <begin position="343"/>
        <end position="365"/>
    </location>
</feature>
<dbReference type="InterPro" id="IPR036259">
    <property type="entry name" value="MFS_trans_sf"/>
</dbReference>
<feature type="transmembrane region" description="Helical" evidence="6">
    <location>
        <begin position="174"/>
        <end position="191"/>
    </location>
</feature>
<reference evidence="8" key="1">
    <citation type="submission" date="2022-10" db="EMBL/GenBank/DDBJ databases">
        <title>The WGS of Solirubrobacter sp. CPCC 204708.</title>
        <authorList>
            <person name="Jiang Z."/>
        </authorList>
    </citation>
    <scope>NUCLEOTIDE SEQUENCE</scope>
    <source>
        <strain evidence="8">CPCC 204708</strain>
    </source>
</reference>
<keyword evidence="3 6" id="KW-0812">Transmembrane</keyword>
<feature type="transmembrane region" description="Helical" evidence="6">
    <location>
        <begin position="22"/>
        <end position="46"/>
    </location>
</feature>
<dbReference type="InterPro" id="IPR020846">
    <property type="entry name" value="MFS_dom"/>
</dbReference>
<dbReference type="EMBL" id="JAPCID010000013">
    <property type="protein sequence ID" value="MDA0138064.1"/>
    <property type="molecule type" value="Genomic_DNA"/>
</dbReference>
<dbReference type="Proteomes" id="UP001147700">
    <property type="component" value="Unassembled WGS sequence"/>
</dbReference>
<feature type="transmembrane region" description="Helical" evidence="6">
    <location>
        <begin position="58"/>
        <end position="76"/>
    </location>
</feature>
<dbReference type="SUPFAM" id="SSF103473">
    <property type="entry name" value="MFS general substrate transporter"/>
    <property type="match status" value="1"/>
</dbReference>
<dbReference type="RefSeq" id="WP_202954140.1">
    <property type="nucleotide sequence ID" value="NZ_JAPCID010000013.1"/>
</dbReference>
<comment type="caution">
    <text evidence="8">The sequence shown here is derived from an EMBL/GenBank/DDBJ whole genome shotgun (WGS) entry which is preliminary data.</text>
</comment>
<dbReference type="Pfam" id="PF00083">
    <property type="entry name" value="Sugar_tr"/>
    <property type="match status" value="1"/>
</dbReference>
<keyword evidence="4 6" id="KW-1133">Transmembrane helix</keyword>
<feature type="transmembrane region" description="Helical" evidence="6">
    <location>
        <begin position="260"/>
        <end position="280"/>
    </location>
</feature>
<evidence type="ECO:0000256" key="4">
    <source>
        <dbReference type="ARBA" id="ARBA00022989"/>
    </source>
</evidence>
<name>A0ABT4RHN4_9ACTN</name>